<dbReference type="EMBL" id="CP022098">
    <property type="protein sequence ID" value="ATB41000.1"/>
    <property type="molecule type" value="Genomic_DNA"/>
</dbReference>
<proteinExistence type="predicted"/>
<name>A0A250JBP1_9BACT</name>
<reference evidence="1 2" key="1">
    <citation type="submission" date="2017-06" db="EMBL/GenBank/DDBJ databases">
        <title>Sequencing and comparative analysis of myxobacterial genomes.</title>
        <authorList>
            <person name="Rupp O."/>
            <person name="Goesmann A."/>
            <person name="Sogaard-Andersen L."/>
        </authorList>
    </citation>
    <scope>NUCLEOTIDE SEQUENCE [LARGE SCALE GENOMIC DNA]</scope>
    <source>
        <strain evidence="1 2">DSM 52655</strain>
    </source>
</reference>
<dbReference type="KEGG" id="cfus:CYFUS_006462"/>
<gene>
    <name evidence="1" type="ORF">CYFUS_006462</name>
</gene>
<dbReference type="AlphaFoldDB" id="A0A250JBP1"/>
<protein>
    <submittedName>
        <fullName evidence="1">Uncharacterized protein</fullName>
    </submittedName>
</protein>
<organism evidence="1 2">
    <name type="scientific">Cystobacter fuscus</name>
    <dbReference type="NCBI Taxonomy" id="43"/>
    <lineage>
        <taxon>Bacteria</taxon>
        <taxon>Pseudomonadati</taxon>
        <taxon>Myxococcota</taxon>
        <taxon>Myxococcia</taxon>
        <taxon>Myxococcales</taxon>
        <taxon>Cystobacterineae</taxon>
        <taxon>Archangiaceae</taxon>
        <taxon>Cystobacter</taxon>
    </lineage>
</organism>
<evidence type="ECO:0000313" key="1">
    <source>
        <dbReference type="EMBL" id="ATB41000.1"/>
    </source>
</evidence>
<sequence length="73" mass="8326">MMSWVWRMMLVAVVTLVPGAFLLLVSYLATRTMWEHWRQAQQESLASGVPVSFRDVLATVHLKELVQQARAAL</sequence>
<evidence type="ECO:0000313" key="2">
    <source>
        <dbReference type="Proteomes" id="UP000217257"/>
    </source>
</evidence>
<dbReference type="RefSeq" id="WP_095988786.1">
    <property type="nucleotide sequence ID" value="NZ_CP022098.1"/>
</dbReference>
<accession>A0A250JBP1</accession>
<dbReference type="Proteomes" id="UP000217257">
    <property type="component" value="Chromosome"/>
</dbReference>